<dbReference type="EMBL" id="VLTN01000005">
    <property type="protein sequence ID" value="KAA0155935.1"/>
    <property type="molecule type" value="Genomic_DNA"/>
</dbReference>
<dbReference type="InterPro" id="IPR000764">
    <property type="entry name" value="Uridine_kinase-like"/>
</dbReference>
<dbReference type="SUPFAM" id="SSF52540">
    <property type="entry name" value="P-loop containing nucleoside triphosphate hydrolases"/>
    <property type="match status" value="1"/>
</dbReference>
<dbReference type="Proteomes" id="UP000323011">
    <property type="component" value="Unassembled WGS sequence"/>
</dbReference>
<keyword evidence="5" id="KW-0418">Kinase</keyword>
<dbReference type="UniPathway" id="UPA00574">
    <property type="reaction ID" value="UER00637"/>
</dbReference>
<dbReference type="Pfam" id="PF00485">
    <property type="entry name" value="PRK"/>
    <property type="match status" value="1"/>
</dbReference>
<dbReference type="Proteomes" id="UP000324907">
    <property type="component" value="Unassembled WGS sequence"/>
</dbReference>
<gene>
    <name evidence="11" type="ORF">FNF27_00223</name>
    <name evidence="10" type="ORF">FNF28_00491</name>
    <name evidence="8" type="ORF">FNF29_01354</name>
    <name evidence="9" type="ORF">FNF31_05283</name>
</gene>
<dbReference type="NCBIfam" id="NF004018">
    <property type="entry name" value="PRK05480.1"/>
    <property type="match status" value="1"/>
</dbReference>
<protein>
    <recommendedName>
        <fullName evidence="2">uridine/cytidine kinase</fullName>
        <ecNumber evidence="2">2.7.1.48</ecNumber>
    </recommendedName>
</protein>
<evidence type="ECO:0000313" key="8">
    <source>
        <dbReference type="EMBL" id="KAA0155935.1"/>
    </source>
</evidence>
<evidence type="ECO:0000313" key="15">
    <source>
        <dbReference type="Proteomes" id="UP000325113"/>
    </source>
</evidence>
<evidence type="ECO:0000256" key="4">
    <source>
        <dbReference type="ARBA" id="ARBA00022741"/>
    </source>
</evidence>
<feature type="region of interest" description="Disordered" evidence="6">
    <location>
        <begin position="122"/>
        <end position="154"/>
    </location>
</feature>
<evidence type="ECO:0000313" key="14">
    <source>
        <dbReference type="Proteomes" id="UP000324907"/>
    </source>
</evidence>
<dbReference type="CDD" id="cd02023">
    <property type="entry name" value="UMPK"/>
    <property type="match status" value="1"/>
</dbReference>
<dbReference type="EMBL" id="VLTO01000001">
    <property type="protein sequence ID" value="KAA0178373.1"/>
    <property type="molecule type" value="Genomic_DNA"/>
</dbReference>
<feature type="domain" description="Phosphoribulokinase/uridine kinase" evidence="7">
    <location>
        <begin position="163"/>
        <end position="344"/>
    </location>
</feature>
<comment type="pathway">
    <text evidence="1">Pyrimidine metabolism; UMP biosynthesis via salvage pathway; UMP from uridine: step 1/1.</text>
</comment>
<dbReference type="EMBL" id="VLTM01000064">
    <property type="protein sequence ID" value="KAA0158636.1"/>
    <property type="molecule type" value="Genomic_DNA"/>
</dbReference>
<dbReference type="GO" id="GO:0044206">
    <property type="term" value="P:UMP salvage"/>
    <property type="evidence" value="ECO:0007669"/>
    <property type="project" value="UniProtKB-UniPathway"/>
</dbReference>
<evidence type="ECO:0000313" key="13">
    <source>
        <dbReference type="Proteomes" id="UP000323011"/>
    </source>
</evidence>
<dbReference type="AlphaFoldDB" id="A0A5A8CS50"/>
<evidence type="ECO:0000259" key="7">
    <source>
        <dbReference type="Pfam" id="PF00485"/>
    </source>
</evidence>
<dbReference type="OrthoDB" id="10257085at2759"/>
<dbReference type="PRINTS" id="PR00988">
    <property type="entry name" value="URIDINKINASE"/>
</dbReference>
<dbReference type="Gene3D" id="3.40.50.300">
    <property type="entry name" value="P-loop containing nucleotide triphosphate hydrolases"/>
    <property type="match status" value="1"/>
</dbReference>
<evidence type="ECO:0000256" key="1">
    <source>
        <dbReference type="ARBA" id="ARBA00004690"/>
    </source>
</evidence>
<evidence type="ECO:0000256" key="3">
    <source>
        <dbReference type="ARBA" id="ARBA00022679"/>
    </source>
</evidence>
<evidence type="ECO:0000313" key="10">
    <source>
        <dbReference type="EMBL" id="KAA0171856.1"/>
    </source>
</evidence>
<name>A0A5A8CS50_CAFRO</name>
<evidence type="ECO:0000256" key="5">
    <source>
        <dbReference type="ARBA" id="ARBA00022777"/>
    </source>
</evidence>
<dbReference type="EC" id="2.7.1.48" evidence="2"/>
<comment type="caution">
    <text evidence="8">The sequence shown here is derived from an EMBL/GenBank/DDBJ whole genome shotgun (WGS) entry which is preliminary data.</text>
</comment>
<dbReference type="GO" id="GO:0004849">
    <property type="term" value="F:uridine kinase activity"/>
    <property type="evidence" value="ECO:0007669"/>
    <property type="project" value="UniProtKB-EC"/>
</dbReference>
<dbReference type="Proteomes" id="UP000322899">
    <property type="component" value="Unassembled WGS sequence"/>
</dbReference>
<dbReference type="Proteomes" id="UP000325113">
    <property type="component" value="Unassembled WGS sequence"/>
</dbReference>
<reference evidence="12 13" key="1">
    <citation type="submission" date="2019-07" db="EMBL/GenBank/DDBJ databases">
        <title>Genomes of Cafeteria roenbergensis.</title>
        <authorList>
            <person name="Fischer M.G."/>
            <person name="Hackl T."/>
            <person name="Roman M."/>
        </authorList>
    </citation>
    <scope>NUCLEOTIDE SEQUENCE [LARGE SCALE GENOMIC DNA]</scope>
    <source>
        <strain evidence="8 13">BVI</strain>
        <strain evidence="9 15">Cflag</strain>
        <strain evidence="11 12">E4-10P</strain>
        <strain evidence="10 14">RCC970-E3</strain>
    </source>
</reference>
<keyword evidence="13" id="KW-1185">Reference proteome</keyword>
<dbReference type="GO" id="GO:0005524">
    <property type="term" value="F:ATP binding"/>
    <property type="evidence" value="ECO:0007669"/>
    <property type="project" value="InterPro"/>
</dbReference>
<proteinExistence type="predicted"/>
<evidence type="ECO:0000313" key="12">
    <source>
        <dbReference type="Proteomes" id="UP000322899"/>
    </source>
</evidence>
<evidence type="ECO:0000313" key="11">
    <source>
        <dbReference type="EMBL" id="KAA0178373.1"/>
    </source>
</evidence>
<organism evidence="8 13">
    <name type="scientific">Cafeteria roenbergensis</name>
    <name type="common">Marine flagellate</name>
    <dbReference type="NCBI Taxonomy" id="33653"/>
    <lineage>
        <taxon>Eukaryota</taxon>
        <taxon>Sar</taxon>
        <taxon>Stramenopiles</taxon>
        <taxon>Bigyra</taxon>
        <taxon>Opalozoa</taxon>
        <taxon>Bicosoecida</taxon>
        <taxon>Cafeteriaceae</taxon>
        <taxon>Cafeteria</taxon>
    </lineage>
</organism>
<feature type="region of interest" description="Disordered" evidence="6">
    <location>
        <begin position="62"/>
        <end position="88"/>
    </location>
</feature>
<dbReference type="PANTHER" id="PTHR10285">
    <property type="entry name" value="URIDINE KINASE"/>
    <property type="match status" value="1"/>
</dbReference>
<keyword evidence="3" id="KW-0808">Transferase</keyword>
<evidence type="ECO:0000256" key="6">
    <source>
        <dbReference type="SAM" id="MobiDB-lite"/>
    </source>
</evidence>
<keyword evidence="4" id="KW-0547">Nucleotide-binding</keyword>
<dbReference type="InterPro" id="IPR027417">
    <property type="entry name" value="P-loop_NTPase"/>
</dbReference>
<accession>A0A5A8CS50</accession>
<evidence type="ECO:0000256" key="2">
    <source>
        <dbReference type="ARBA" id="ARBA00012137"/>
    </source>
</evidence>
<sequence length="396" mass="41352">MSSAGLGPAAVAGACCAAAAAGVAVGALVAMRTGPDGADGADVPAAAEAKLTPQLSYPYSAVGDATPLAPHTSKPSRAAEGERSHSTSSVAEVCRRVAAATSSDLTLVPSLEQPAALTAAAASAPSPVTADMPGLTAPPGATLRRPSEGDATDAPAQVSRPVILGVGGASGSGKTSMNRILSASLPGLKVASISGDNYYIPLGEGVDPTNYNFDAPAAIDFALLAVHLRELRAGKAAEIPQYDFTTHSRLADTTRVDGVHVIIVDGIFTLAVEEIRELCDFTVFTLEDLDVCLARRLKRDISQRGRTVTDVLEQYERFVKPGYHMYVAPTMRFANLIVPRVRDNTQTLAMLVEYLRHRVAALNPEARGRALRVEPEAVMSAAANGTRRPSLFDPDQ</sequence>
<evidence type="ECO:0000313" key="9">
    <source>
        <dbReference type="EMBL" id="KAA0158636.1"/>
    </source>
</evidence>
<dbReference type="EMBL" id="VLTL01000004">
    <property type="protein sequence ID" value="KAA0171856.1"/>
    <property type="molecule type" value="Genomic_DNA"/>
</dbReference>
<dbReference type="InterPro" id="IPR006083">
    <property type="entry name" value="PRK/URK"/>
</dbReference>